<dbReference type="PANTHER" id="PTHR42783:SF3">
    <property type="entry name" value="GLUTAMATE SYNTHASE [NADPH] SMALL CHAIN-RELATED"/>
    <property type="match status" value="1"/>
</dbReference>
<keyword evidence="3" id="KW-1185">Reference proteome</keyword>
<organism evidence="2 3">
    <name type="scientific">Fluviicola taffensis (strain DSM 16823 / NCIMB 13979 / RW262)</name>
    <dbReference type="NCBI Taxonomy" id="755732"/>
    <lineage>
        <taxon>Bacteria</taxon>
        <taxon>Pseudomonadati</taxon>
        <taxon>Bacteroidota</taxon>
        <taxon>Flavobacteriia</taxon>
        <taxon>Flavobacteriales</taxon>
        <taxon>Crocinitomicaceae</taxon>
        <taxon>Fluviicola</taxon>
    </lineage>
</organism>
<dbReference type="Pfam" id="PF13247">
    <property type="entry name" value="Fer4_11"/>
    <property type="match status" value="1"/>
</dbReference>
<gene>
    <name evidence="2" type="ordered locus">Fluta_1183</name>
</gene>
<dbReference type="eggNOG" id="COG0437">
    <property type="taxonomic scope" value="Bacteria"/>
</dbReference>
<dbReference type="HOGENOM" id="CLU_306470_0_0_10"/>
<feature type="domain" description="4Fe-4S ferredoxin-type" evidence="1">
    <location>
        <begin position="891"/>
        <end position="922"/>
    </location>
</feature>
<dbReference type="PANTHER" id="PTHR42783">
    <property type="entry name" value="GLUTAMATE SYNTHASE [NADPH] SMALL CHAIN"/>
    <property type="match status" value="1"/>
</dbReference>
<proteinExistence type="predicted"/>
<dbReference type="Gene3D" id="3.30.2070.10">
    <property type="entry name" value="Formate dehydrogenase/DMSO reductase"/>
    <property type="match status" value="1"/>
</dbReference>
<sequence length="1102" mass="121101">MAMSKKYWKGLDELHETPAFVESRDREFSPSVSVDEFLGDDQLAETSTARRDFLKFLGFSVAAATVAACEAPVTKAIPYVVKPENVTPGVATWYASTYYDGNAYASIVVKTREGRPIYIKGNRDFGFTQGALTPQIVSSVLSLYDNARLKTAQSKGKDISWSTLDDSVKKGLSAVDKTTGKVAFVANSVISPSMQGAIVDLSTSIFGEVKDAAGMPIVHPNFNFIQYDAISYSGMREANLESFGMRAIPDYDFTQAKTIVSIGADFLSTWLLGNAFSADYGKRRNPDGEWMSKHFQFESIMSITGSNADYRGMIKPSEQANVLSYILGKFGVNTGVASALPKEAKAVADAAVKALKASKGMSIVVSGSNNKAIQVLTNKLNSVLGAYGKTLLFDKQLQMFQSEDAKMQKLVSEVIAGKGPDAVFFLGANPVYNLPNGKEFAAALEKVKLSVSLSGYGDETATKCTYIAPDHHALESWMDYNPKAGHYSIAQPTIRPLFDTAPAMESLLVWAGKKHRGGKDSRVAYEYISKNWEVYGFPYQTKYTDFNTYFEMAIHNSCNEDMVIPATPAPAFNEAALGKVSGKFPKAGALEVVLYQKTGIGNGDMAGNPWLQELPDPISKVTWDNYITMSPETMKKDGYATTFDQENGLTLATVKVGNESITLPVYPSPGQAAGTIGIALGYGRGEGNEEIGNAAFVTKEHGGFETDANGNRVTVGKNAFRFLNWENGTYQNNVTGSLTKDGGMYLIAATQIHHTVMSRNSIVKETTLDIYQNEEPGTYNHKHVLHTHEGEVPISEFDLWDAHPVENIGHRWGMTIDLNQCFGCGVCIVACQAENNIPVVGKDEVRRGREMHWLRIDRYFASSEEAAVGTRKDPVLGHLDYVESEIPTANPAVVHMPMMCQQCNHAPCETVCPVAATTHSNEGLNQMTYNRCIGTRYCANNCPYKVRRFNWFNYPSYKKFTEINPAQDDLGRMVLNPDVTVRTRGVMEKCSFCVQKIQTAKLDAKVQNRTVQDREIETACSDACPAGAIIFGDWNDVNSKIRKVSADKRSYQALEEVGVKPNIWYQVKIRNNENADLDKLAAAEHHAGHGAHAEKHESKSNH</sequence>
<feature type="domain" description="4Fe-4S ferredoxin-type" evidence="1">
    <location>
        <begin position="923"/>
        <end position="952"/>
    </location>
</feature>
<protein>
    <submittedName>
        <fullName evidence="2">Molybdopterin oxidoreductase, iron-sulfur binding subunit</fullName>
    </submittedName>
</protein>
<evidence type="ECO:0000313" key="2">
    <source>
        <dbReference type="EMBL" id="AEA43178.1"/>
    </source>
</evidence>
<accession>F2IB92</accession>
<dbReference type="SUPFAM" id="SSF54862">
    <property type="entry name" value="4Fe-4S ferredoxins"/>
    <property type="match status" value="1"/>
</dbReference>
<name>F2IB92_FLUTR</name>
<dbReference type="eggNOG" id="COG0243">
    <property type="taxonomic scope" value="Bacteria"/>
</dbReference>
<reference evidence="2 3" key="1">
    <citation type="journal article" date="2011" name="Stand. Genomic Sci.">
        <title>Complete genome sequence of the gliding freshwater bacterium Fluviicola taffensis type strain (RW262).</title>
        <authorList>
            <person name="Woyke T."/>
            <person name="Chertkov O."/>
            <person name="Lapidus A."/>
            <person name="Nolan M."/>
            <person name="Lucas S."/>
            <person name="Del Rio T.G."/>
            <person name="Tice H."/>
            <person name="Cheng J.F."/>
            <person name="Tapia R."/>
            <person name="Han C."/>
            <person name="Goodwin L."/>
            <person name="Pitluck S."/>
            <person name="Liolios K."/>
            <person name="Pagani I."/>
            <person name="Ivanova N."/>
            <person name="Huntemann M."/>
            <person name="Mavromatis K."/>
            <person name="Mikhailova N."/>
            <person name="Pati A."/>
            <person name="Chen A."/>
            <person name="Palaniappan K."/>
            <person name="Land M."/>
            <person name="Hauser L."/>
            <person name="Brambilla E.M."/>
            <person name="Rohde M."/>
            <person name="Mwirichia R."/>
            <person name="Sikorski J."/>
            <person name="Tindall B.J."/>
            <person name="Goker M."/>
            <person name="Bristow J."/>
            <person name="Eisen J.A."/>
            <person name="Markowitz V."/>
            <person name="Hugenholtz P."/>
            <person name="Klenk H.P."/>
            <person name="Kyrpides N.C."/>
        </authorList>
    </citation>
    <scope>NUCLEOTIDE SEQUENCE [LARGE SCALE GENOMIC DNA]</scope>
    <source>
        <strain evidence="3">DSM 16823 / RW262 / RW262</strain>
    </source>
</reference>
<evidence type="ECO:0000313" key="3">
    <source>
        <dbReference type="Proteomes" id="UP000007463"/>
    </source>
</evidence>
<dbReference type="NCBIfam" id="TIGR04519">
    <property type="entry name" value="MoCo_extend_TAT"/>
    <property type="match status" value="1"/>
</dbReference>
<evidence type="ECO:0000259" key="1">
    <source>
        <dbReference type="PROSITE" id="PS51379"/>
    </source>
</evidence>
<dbReference type="AlphaFoldDB" id="F2IB92"/>
<dbReference type="Gene3D" id="3.30.70.20">
    <property type="match status" value="2"/>
</dbReference>
<dbReference type="CDD" id="cd10551">
    <property type="entry name" value="PsrB"/>
    <property type="match status" value="1"/>
</dbReference>
<dbReference type="Gene3D" id="3.40.50.740">
    <property type="match status" value="1"/>
</dbReference>
<dbReference type="PROSITE" id="PS51318">
    <property type="entry name" value="TAT"/>
    <property type="match status" value="1"/>
</dbReference>
<dbReference type="SUPFAM" id="SSF53706">
    <property type="entry name" value="Formate dehydrogenase/DMSO reductase, domains 1-3"/>
    <property type="match status" value="1"/>
</dbReference>
<dbReference type="InterPro" id="IPR006311">
    <property type="entry name" value="TAT_signal"/>
</dbReference>
<dbReference type="PROSITE" id="PS51379">
    <property type="entry name" value="4FE4S_FER_2"/>
    <property type="match status" value="3"/>
</dbReference>
<feature type="domain" description="4Fe-4S ferredoxin-type" evidence="1">
    <location>
        <begin position="812"/>
        <end position="842"/>
    </location>
</feature>
<dbReference type="Proteomes" id="UP000007463">
    <property type="component" value="Chromosome"/>
</dbReference>
<dbReference type="KEGG" id="fte:Fluta_1183"/>
<dbReference type="STRING" id="755732.Fluta_1183"/>
<dbReference type="InterPro" id="IPR030948">
    <property type="entry name" value="TAT_var_transloc_signal_dom"/>
</dbReference>
<reference evidence="3" key="2">
    <citation type="submission" date="2011-02" db="EMBL/GenBank/DDBJ databases">
        <title>The complete genome of Fluviicola taffensis DSM 16823.</title>
        <authorList>
            <consortium name="US DOE Joint Genome Institute (JGI-PGF)"/>
            <person name="Lucas S."/>
            <person name="Copeland A."/>
            <person name="Lapidus A."/>
            <person name="Bruce D."/>
            <person name="Goodwin L."/>
            <person name="Pitluck S."/>
            <person name="Kyrpides N."/>
            <person name="Mavromatis K."/>
            <person name="Ivanova N."/>
            <person name="Mikhailova N."/>
            <person name="Pagani I."/>
            <person name="Chertkov O."/>
            <person name="Detter J.C."/>
            <person name="Han C."/>
            <person name="Tapia R."/>
            <person name="Land M."/>
            <person name="Hauser L."/>
            <person name="Markowitz V."/>
            <person name="Cheng J.-F."/>
            <person name="Hugenholtz P."/>
            <person name="Woyke T."/>
            <person name="Wu D."/>
            <person name="Tindall B."/>
            <person name="Pomrenke H.G."/>
            <person name="Brambilla E."/>
            <person name="Klenk H.-P."/>
            <person name="Eisen J.A."/>
        </authorList>
    </citation>
    <scope>NUCLEOTIDE SEQUENCE [LARGE SCALE GENOMIC DNA]</scope>
    <source>
        <strain evidence="3">DSM 16823 / RW262 / RW262</strain>
    </source>
</reference>
<dbReference type="InterPro" id="IPR017896">
    <property type="entry name" value="4Fe4S_Fe-S-bd"/>
</dbReference>
<dbReference type="EMBL" id="CP002542">
    <property type="protein sequence ID" value="AEA43178.1"/>
    <property type="molecule type" value="Genomic_DNA"/>
</dbReference>